<evidence type="ECO:0000313" key="5">
    <source>
        <dbReference type="EMBL" id="PRY12108.1"/>
    </source>
</evidence>
<dbReference type="PRINTS" id="PR00038">
    <property type="entry name" value="HTHLUXR"/>
</dbReference>
<gene>
    <name evidence="5" type="ORF">CLV37_11164</name>
</gene>
<accession>A0A2T0QZI7</accession>
<dbReference type="EMBL" id="PVZF01000011">
    <property type="protein sequence ID" value="PRY12108.1"/>
    <property type="molecule type" value="Genomic_DNA"/>
</dbReference>
<proteinExistence type="predicted"/>
<dbReference type="GO" id="GO:0006355">
    <property type="term" value="P:regulation of DNA-templated transcription"/>
    <property type="evidence" value="ECO:0007669"/>
    <property type="project" value="InterPro"/>
</dbReference>
<dbReference type="AlphaFoldDB" id="A0A2T0QZI7"/>
<keyword evidence="6" id="KW-1185">Reference proteome</keyword>
<dbReference type="SMART" id="SM00421">
    <property type="entry name" value="HTH_LUXR"/>
    <property type="match status" value="1"/>
</dbReference>
<dbReference type="PANTHER" id="PTHR44688:SF16">
    <property type="entry name" value="DNA-BINDING TRANSCRIPTIONAL ACTIVATOR DEVR_DOSR"/>
    <property type="match status" value="1"/>
</dbReference>
<feature type="domain" description="HTH luxR-type" evidence="4">
    <location>
        <begin position="12"/>
        <end position="76"/>
    </location>
</feature>
<dbReference type="GO" id="GO:0003677">
    <property type="term" value="F:DNA binding"/>
    <property type="evidence" value="ECO:0007669"/>
    <property type="project" value="UniProtKB-KW"/>
</dbReference>
<dbReference type="PANTHER" id="PTHR44688">
    <property type="entry name" value="DNA-BINDING TRANSCRIPTIONAL ACTIVATOR DEVR_DOSR"/>
    <property type="match status" value="1"/>
</dbReference>
<organism evidence="5 6">
    <name type="scientific">Kineococcus rhizosphaerae</name>
    <dbReference type="NCBI Taxonomy" id="559628"/>
    <lineage>
        <taxon>Bacteria</taxon>
        <taxon>Bacillati</taxon>
        <taxon>Actinomycetota</taxon>
        <taxon>Actinomycetes</taxon>
        <taxon>Kineosporiales</taxon>
        <taxon>Kineosporiaceae</taxon>
        <taxon>Kineococcus</taxon>
    </lineage>
</organism>
<dbReference type="Proteomes" id="UP000238083">
    <property type="component" value="Unassembled WGS sequence"/>
</dbReference>
<comment type="caution">
    <text evidence="5">The sequence shown here is derived from an EMBL/GenBank/DDBJ whole genome shotgun (WGS) entry which is preliminary data.</text>
</comment>
<evidence type="ECO:0000259" key="4">
    <source>
        <dbReference type="PROSITE" id="PS50043"/>
    </source>
</evidence>
<dbReference type="InterPro" id="IPR016032">
    <property type="entry name" value="Sig_transdc_resp-reg_C-effctor"/>
</dbReference>
<name>A0A2T0QZI7_9ACTN</name>
<dbReference type="PROSITE" id="PS50043">
    <property type="entry name" value="HTH_LUXR_2"/>
    <property type="match status" value="1"/>
</dbReference>
<dbReference type="Gene3D" id="1.10.10.10">
    <property type="entry name" value="Winged helix-like DNA-binding domain superfamily/Winged helix DNA-binding domain"/>
    <property type="match status" value="1"/>
</dbReference>
<keyword evidence="1" id="KW-0805">Transcription regulation</keyword>
<dbReference type="InterPro" id="IPR036388">
    <property type="entry name" value="WH-like_DNA-bd_sf"/>
</dbReference>
<dbReference type="CDD" id="cd06170">
    <property type="entry name" value="LuxR_C_like"/>
    <property type="match status" value="1"/>
</dbReference>
<dbReference type="RefSeq" id="WP_211298797.1">
    <property type="nucleotide sequence ID" value="NZ_PVZF01000011.1"/>
</dbReference>
<keyword evidence="3" id="KW-0804">Transcription</keyword>
<dbReference type="PROSITE" id="PS00622">
    <property type="entry name" value="HTH_LUXR_1"/>
    <property type="match status" value="1"/>
</dbReference>
<protein>
    <submittedName>
        <fullName evidence="5">DNA-binding CsgD family transcriptional regulator</fullName>
    </submittedName>
</protein>
<evidence type="ECO:0000256" key="1">
    <source>
        <dbReference type="ARBA" id="ARBA00023015"/>
    </source>
</evidence>
<dbReference type="InterPro" id="IPR000792">
    <property type="entry name" value="Tscrpt_reg_LuxR_C"/>
</dbReference>
<evidence type="ECO:0000256" key="3">
    <source>
        <dbReference type="ARBA" id="ARBA00023163"/>
    </source>
</evidence>
<sequence>MEPTPRGALSRLALAAHGLTAREEDVALLVLQGADTRAVAAALHLSPWTVQDHLKAIFAKLGVGSRREMTARLVLD</sequence>
<dbReference type="SUPFAM" id="SSF46894">
    <property type="entry name" value="C-terminal effector domain of the bipartite response regulators"/>
    <property type="match status" value="1"/>
</dbReference>
<reference evidence="5 6" key="1">
    <citation type="submission" date="2018-03" db="EMBL/GenBank/DDBJ databases">
        <title>Genomic Encyclopedia of Archaeal and Bacterial Type Strains, Phase II (KMG-II): from individual species to whole genera.</title>
        <authorList>
            <person name="Goeker M."/>
        </authorList>
    </citation>
    <scope>NUCLEOTIDE SEQUENCE [LARGE SCALE GENOMIC DNA]</scope>
    <source>
        <strain evidence="5 6">DSM 19711</strain>
    </source>
</reference>
<evidence type="ECO:0000313" key="6">
    <source>
        <dbReference type="Proteomes" id="UP000238083"/>
    </source>
</evidence>
<evidence type="ECO:0000256" key="2">
    <source>
        <dbReference type="ARBA" id="ARBA00023125"/>
    </source>
</evidence>
<keyword evidence="2 5" id="KW-0238">DNA-binding</keyword>
<dbReference type="Pfam" id="PF00196">
    <property type="entry name" value="GerE"/>
    <property type="match status" value="1"/>
</dbReference>